<evidence type="ECO:0000313" key="7">
    <source>
        <dbReference type="EMBL" id="KAK9931408.1"/>
    </source>
</evidence>
<evidence type="ECO:0000256" key="3">
    <source>
        <dbReference type="ARBA" id="ARBA00022471"/>
    </source>
</evidence>
<dbReference type="InterPro" id="IPR010264">
    <property type="entry name" value="Self-incomp_S1"/>
</dbReference>
<evidence type="ECO:0000313" key="8">
    <source>
        <dbReference type="Proteomes" id="UP001457282"/>
    </source>
</evidence>
<dbReference type="PANTHER" id="PTHR31232:SF149">
    <property type="entry name" value="S-PROTEIN HOMOLOG"/>
    <property type="match status" value="1"/>
</dbReference>
<dbReference type="PANTHER" id="PTHR31232">
    <property type="match status" value="1"/>
</dbReference>
<dbReference type="AlphaFoldDB" id="A0AAW1X5U8"/>
<name>A0AAW1X5U8_RUBAR</name>
<gene>
    <name evidence="7" type="ORF">M0R45_018684</name>
</gene>
<evidence type="ECO:0000256" key="6">
    <source>
        <dbReference type="RuleBase" id="RU367044"/>
    </source>
</evidence>
<evidence type="ECO:0000256" key="2">
    <source>
        <dbReference type="ARBA" id="ARBA00005581"/>
    </source>
</evidence>
<accession>A0AAW1X5U8</accession>
<feature type="chain" id="PRO_5043105765" description="S-protein homolog" evidence="6">
    <location>
        <begin position="20"/>
        <end position="135"/>
    </location>
</feature>
<organism evidence="7 8">
    <name type="scientific">Rubus argutus</name>
    <name type="common">Southern blackberry</name>
    <dbReference type="NCBI Taxonomy" id="59490"/>
    <lineage>
        <taxon>Eukaryota</taxon>
        <taxon>Viridiplantae</taxon>
        <taxon>Streptophyta</taxon>
        <taxon>Embryophyta</taxon>
        <taxon>Tracheophyta</taxon>
        <taxon>Spermatophyta</taxon>
        <taxon>Magnoliopsida</taxon>
        <taxon>eudicotyledons</taxon>
        <taxon>Gunneridae</taxon>
        <taxon>Pentapetalae</taxon>
        <taxon>rosids</taxon>
        <taxon>fabids</taxon>
        <taxon>Rosales</taxon>
        <taxon>Rosaceae</taxon>
        <taxon>Rosoideae</taxon>
        <taxon>Rosoideae incertae sedis</taxon>
        <taxon>Rubus</taxon>
    </lineage>
</organism>
<dbReference type="Proteomes" id="UP001457282">
    <property type="component" value="Unassembled WGS sequence"/>
</dbReference>
<keyword evidence="3 6" id="KW-0713">Self-incompatibility</keyword>
<comment type="similarity">
    <text evidence="2 6">Belongs to the plant self-incompatibility (S1) protein family.</text>
</comment>
<proteinExistence type="inferred from homology"/>
<protein>
    <recommendedName>
        <fullName evidence="6">S-protein homolog</fullName>
    </recommendedName>
</protein>
<reference evidence="7 8" key="1">
    <citation type="journal article" date="2023" name="G3 (Bethesda)">
        <title>A chromosome-length genome assembly and annotation of blackberry (Rubus argutus, cv. 'Hillquist').</title>
        <authorList>
            <person name="Bruna T."/>
            <person name="Aryal R."/>
            <person name="Dudchenko O."/>
            <person name="Sargent D.J."/>
            <person name="Mead D."/>
            <person name="Buti M."/>
            <person name="Cavallini A."/>
            <person name="Hytonen T."/>
            <person name="Andres J."/>
            <person name="Pham M."/>
            <person name="Weisz D."/>
            <person name="Mascagni F."/>
            <person name="Usai G."/>
            <person name="Natali L."/>
            <person name="Bassil N."/>
            <person name="Fernandez G.E."/>
            <person name="Lomsadze A."/>
            <person name="Armour M."/>
            <person name="Olukolu B."/>
            <person name="Poorten T."/>
            <person name="Britton C."/>
            <person name="Davik J."/>
            <person name="Ashrafi H."/>
            <person name="Aiden E.L."/>
            <person name="Borodovsky M."/>
            <person name="Worthington M."/>
        </authorList>
    </citation>
    <scope>NUCLEOTIDE SEQUENCE [LARGE SCALE GENOMIC DNA]</scope>
    <source>
        <strain evidence="7">PI 553951</strain>
    </source>
</reference>
<keyword evidence="5 6" id="KW-0732">Signal</keyword>
<keyword evidence="8" id="KW-1185">Reference proteome</keyword>
<evidence type="ECO:0000256" key="1">
    <source>
        <dbReference type="ARBA" id="ARBA00004613"/>
    </source>
</evidence>
<comment type="subcellular location">
    <subcellularLocation>
        <location evidence="1 6">Secreted</location>
    </subcellularLocation>
</comment>
<dbReference type="GO" id="GO:0060320">
    <property type="term" value="P:rejection of self pollen"/>
    <property type="evidence" value="ECO:0007669"/>
    <property type="project" value="UniProtKB-KW"/>
</dbReference>
<feature type="signal peptide" evidence="6">
    <location>
        <begin position="1"/>
        <end position="19"/>
    </location>
</feature>
<dbReference type="Pfam" id="PF05938">
    <property type="entry name" value="Self-incomp_S1"/>
    <property type="match status" value="1"/>
</dbReference>
<sequence>MNRVTIALFIFAVIATCEGIYWDTIHLEIVNYLDPPSDVIIHCKSGDDDLGIHQLPRNGTFGFHFKPAVFTGTLFDCSFVWPLHIEWFDIYVHLRDECDHCTWRIKATGPCMYQDMTKQFDLCYPWNKKKKKLAS</sequence>
<dbReference type="GO" id="GO:0005576">
    <property type="term" value="C:extracellular region"/>
    <property type="evidence" value="ECO:0007669"/>
    <property type="project" value="UniProtKB-SubCell"/>
</dbReference>
<keyword evidence="4 6" id="KW-0964">Secreted</keyword>
<comment type="caution">
    <text evidence="7">The sequence shown here is derived from an EMBL/GenBank/DDBJ whole genome shotgun (WGS) entry which is preliminary data.</text>
</comment>
<dbReference type="EMBL" id="JBEDUW010000004">
    <property type="protein sequence ID" value="KAK9931408.1"/>
    <property type="molecule type" value="Genomic_DNA"/>
</dbReference>
<evidence type="ECO:0000256" key="5">
    <source>
        <dbReference type="ARBA" id="ARBA00022729"/>
    </source>
</evidence>
<evidence type="ECO:0000256" key="4">
    <source>
        <dbReference type="ARBA" id="ARBA00022525"/>
    </source>
</evidence>